<evidence type="ECO:0000313" key="2">
    <source>
        <dbReference type="EMBL" id="AEF54854.1"/>
    </source>
</evidence>
<proteinExistence type="predicted"/>
<evidence type="ECO:0000256" key="1">
    <source>
        <dbReference type="SAM" id="MobiDB-lite"/>
    </source>
</evidence>
<dbReference type="HOGENOM" id="CLU_675789_0_0_6"/>
<accession>F6D147</accession>
<dbReference type="EMBL" id="CP002771">
    <property type="protein sequence ID" value="AEF54854.1"/>
    <property type="molecule type" value="Genomic_DNA"/>
</dbReference>
<evidence type="ECO:0000313" key="3">
    <source>
        <dbReference type="Proteomes" id="UP000009230"/>
    </source>
</evidence>
<dbReference type="eggNOG" id="COG3210">
    <property type="taxonomic scope" value="Bacteria"/>
</dbReference>
<sequence length="407" mass="43872">MSKGYAEQTGITQNRAEKVLGDNLRYYVDKDFQEKAKANGFVPDDSVLEVLAESLEGDDYLTGDLPVVEPNYSTEDVINGVKDYENKQSLAFNNSLIGGDALIGEASDKTGSDQVVREFYDQNYPISATDDDKALMEFGRQAGILKETKQTAEDVKDGVIHLLTSNPLETAPQVINGIIDETFDAITDVGQYASDKVKPIEEKDIASNLAARAGDFYEAGVLKGEGQVKTSVLGIEVATSVLGAGKVVSTGIKQIPKKEVPKANASGDNGSFNGDGEFSTPDRNVIPVTNKNVQIASGKYDYMFGRVTSGSHNTARSLQLKDELAKVGIHDTLSDRNVILNHLDDVVNDPSNITDKFTKTVDGKVLKFETRQSLFSGSGGFLQFNSTFKVNADGTRTLSTIIPKGGS</sequence>
<dbReference type="OrthoDB" id="6984417at2"/>
<gene>
    <name evidence="2" type="ordered locus">Mar181_1816</name>
</gene>
<protein>
    <submittedName>
        <fullName evidence="2">Uncharacterized protein</fullName>
    </submittedName>
</protein>
<dbReference type="AlphaFoldDB" id="F6D147"/>
<dbReference type="STRING" id="491952.Mar181_1816"/>
<organism evidence="2 3">
    <name type="scientific">Marinomonas posidonica (strain CECT 7376 / NCIMB 14433 / IVIA-Po-181)</name>
    <dbReference type="NCBI Taxonomy" id="491952"/>
    <lineage>
        <taxon>Bacteria</taxon>
        <taxon>Pseudomonadati</taxon>
        <taxon>Pseudomonadota</taxon>
        <taxon>Gammaproteobacteria</taxon>
        <taxon>Oceanospirillales</taxon>
        <taxon>Oceanospirillaceae</taxon>
        <taxon>Marinomonas</taxon>
    </lineage>
</organism>
<dbReference type="CDD" id="cd20724">
    <property type="entry name" value="CdiA-CT_Kp342-like"/>
    <property type="match status" value="1"/>
</dbReference>
<keyword evidence="3" id="KW-1185">Reference proteome</keyword>
<reference evidence="2 3" key="1">
    <citation type="journal article" date="2012" name="Stand. Genomic Sci.">
        <title>Complete genome sequence of Marinomonas posidonica type strain (IVIA-Po-181(T)).</title>
        <authorList>
            <person name="Lucas-Elio P."/>
            <person name="Goodwin L."/>
            <person name="Woyke T."/>
            <person name="Pitluck S."/>
            <person name="Nolan M."/>
            <person name="Kyrpides N.C."/>
            <person name="Detter J.C."/>
            <person name="Copeland A."/>
            <person name="Lu M."/>
            <person name="Bruce D."/>
            <person name="Detter C."/>
            <person name="Tapia R."/>
            <person name="Han S."/>
            <person name="Land M.L."/>
            <person name="Ivanova N."/>
            <person name="Mikhailova N."/>
            <person name="Johnston A.W."/>
            <person name="Sanchez-Amat A."/>
        </authorList>
    </citation>
    <scope>NUCLEOTIDE SEQUENCE [LARGE SCALE GENOMIC DNA]</scope>
    <source>
        <strain evidence="3">CECT 7376 / NCIMB 14433 / IVIA-Po-181</strain>
    </source>
</reference>
<name>F6D147_MARPP</name>
<dbReference type="KEGG" id="mpc:Mar181_1816"/>
<feature type="region of interest" description="Disordered" evidence="1">
    <location>
        <begin position="259"/>
        <end position="284"/>
    </location>
</feature>
<dbReference type="Proteomes" id="UP000009230">
    <property type="component" value="Chromosome"/>
</dbReference>